<evidence type="ECO:0000256" key="2">
    <source>
        <dbReference type="ARBA" id="ARBA00007637"/>
    </source>
</evidence>
<evidence type="ECO:0000259" key="3">
    <source>
        <dbReference type="Pfam" id="PF01370"/>
    </source>
</evidence>
<dbReference type="RefSeq" id="WP_160648704.1">
    <property type="nucleotide sequence ID" value="NZ_RSEJ01000002.1"/>
</dbReference>
<evidence type="ECO:0000313" key="4">
    <source>
        <dbReference type="EMBL" id="NBI51616.1"/>
    </source>
</evidence>
<reference evidence="4 5" key="1">
    <citation type="journal article" date="2017" name="Int. J. Syst. Evol. Microbiol.">
        <title>Photobacterium alginatilyticum sp. nov., a marine bacterium isolated from bottom seawater.</title>
        <authorList>
            <person name="Wang X."/>
            <person name="Wang Y."/>
            <person name="Yang X."/>
            <person name="Sun H."/>
            <person name="Li B."/>
            <person name="Zhang X.H."/>
        </authorList>
    </citation>
    <scope>NUCLEOTIDE SEQUENCE [LARGE SCALE GENOMIC DNA]</scope>
    <source>
        <strain evidence="4 5">P03D4</strain>
    </source>
</reference>
<dbReference type="Proteomes" id="UP000738517">
    <property type="component" value="Unassembled WGS sequence"/>
</dbReference>
<accession>A0ABW9YCY7</accession>
<protein>
    <submittedName>
        <fullName evidence="4">NAD(P)-dependent oxidoreductase</fullName>
    </submittedName>
</protein>
<comment type="similarity">
    <text evidence="2">Belongs to the NAD(P)-dependent epimerase/dehydratase family.</text>
</comment>
<gene>
    <name evidence="4" type="ORF">EIZ48_03365</name>
</gene>
<comment type="caution">
    <text evidence="4">The sequence shown here is derived from an EMBL/GenBank/DDBJ whole genome shotgun (WGS) entry which is preliminary data.</text>
</comment>
<dbReference type="InterPro" id="IPR001509">
    <property type="entry name" value="Epimerase_deHydtase"/>
</dbReference>
<dbReference type="EMBL" id="RSEJ01000002">
    <property type="protein sequence ID" value="NBI51616.1"/>
    <property type="molecule type" value="Genomic_DNA"/>
</dbReference>
<comment type="pathway">
    <text evidence="1">Bacterial outer membrane biogenesis; LPS O-antigen biosynthesis.</text>
</comment>
<dbReference type="PANTHER" id="PTHR43000">
    <property type="entry name" value="DTDP-D-GLUCOSE 4,6-DEHYDRATASE-RELATED"/>
    <property type="match status" value="1"/>
</dbReference>
<proteinExistence type="inferred from homology"/>
<organism evidence="4 5">
    <name type="scientific">Photobacterium alginatilyticum</name>
    <dbReference type="NCBI Taxonomy" id="1775171"/>
    <lineage>
        <taxon>Bacteria</taxon>
        <taxon>Pseudomonadati</taxon>
        <taxon>Pseudomonadota</taxon>
        <taxon>Gammaproteobacteria</taxon>
        <taxon>Vibrionales</taxon>
        <taxon>Vibrionaceae</taxon>
        <taxon>Photobacterium</taxon>
    </lineage>
</organism>
<sequence length="338" mass="38042">MSVDIDDLALIAEKLTEDFEFYKNQKIFLTGGTGFFGKWLLQTFIYLNEIHKLNISVTILSRSPEKFAENQPYLANHKNFMLVKGDVRSFSDLNESYDLIIHAATDASTEINRENSELMRDTILDGAKNICDFSKRVGCKRILYTSSGAAYGPQPKNLSHIPETFLDNPLFNHNDGYASSKLKSEEYFKDNVSCDIVIARCFAFSGPYLPLSGEYAFGNFISDVLQDRDIIIKSDGTPVRSYLYAADLIIWLLRILSSGRSGEIYNVGSKESISIKDLAKKISLDKVQTITLSKSDGNTNVYVPCIDKAETELDLKMYTSLENAIIKTLKFEGYDSFS</sequence>
<dbReference type="InterPro" id="IPR036291">
    <property type="entry name" value="NAD(P)-bd_dom_sf"/>
</dbReference>
<name>A0ABW9YCY7_9GAMM</name>
<evidence type="ECO:0000313" key="5">
    <source>
        <dbReference type="Proteomes" id="UP000738517"/>
    </source>
</evidence>
<dbReference type="Pfam" id="PF01370">
    <property type="entry name" value="Epimerase"/>
    <property type="match status" value="1"/>
</dbReference>
<feature type="domain" description="NAD-dependent epimerase/dehydratase" evidence="3">
    <location>
        <begin position="27"/>
        <end position="268"/>
    </location>
</feature>
<keyword evidence="5" id="KW-1185">Reference proteome</keyword>
<dbReference type="SUPFAM" id="SSF51735">
    <property type="entry name" value="NAD(P)-binding Rossmann-fold domains"/>
    <property type="match status" value="1"/>
</dbReference>
<evidence type="ECO:0000256" key="1">
    <source>
        <dbReference type="ARBA" id="ARBA00005125"/>
    </source>
</evidence>
<dbReference type="Gene3D" id="3.40.50.720">
    <property type="entry name" value="NAD(P)-binding Rossmann-like Domain"/>
    <property type="match status" value="1"/>
</dbReference>